<feature type="transmembrane region" description="Helical" evidence="14">
    <location>
        <begin position="2122"/>
        <end position="2147"/>
    </location>
</feature>
<dbReference type="RefSeq" id="XP_033802041.1">
    <property type="nucleotide sequence ID" value="XM_033946150.1"/>
</dbReference>
<dbReference type="GO" id="GO:0005524">
    <property type="term" value="F:ATP binding"/>
    <property type="evidence" value="ECO:0007669"/>
    <property type="project" value="UniProtKB-KW"/>
</dbReference>
<dbReference type="Gene3D" id="3.40.50.300">
    <property type="entry name" value="P-loop containing nucleotide triphosphate hydrolases"/>
    <property type="match status" value="2"/>
</dbReference>
<evidence type="ECO:0000313" key="17">
    <source>
        <dbReference type="RefSeq" id="XP_033802040.1"/>
    </source>
</evidence>
<keyword evidence="12" id="KW-0175">Coiled coil</keyword>
<evidence type="ECO:0000259" key="15">
    <source>
        <dbReference type="PROSITE" id="PS50893"/>
    </source>
</evidence>
<dbReference type="GO" id="GO:0140359">
    <property type="term" value="F:ABC-type transporter activity"/>
    <property type="evidence" value="ECO:0007669"/>
    <property type="project" value="InterPro"/>
</dbReference>
<feature type="transmembrane region" description="Helical" evidence="14">
    <location>
        <begin position="2091"/>
        <end position="2110"/>
    </location>
</feature>
<keyword evidence="9" id="KW-0445">Lipid transport</keyword>
<dbReference type="InterPro" id="IPR056264">
    <property type="entry name" value="R2_ABCA1-4-like"/>
</dbReference>
<dbReference type="RefSeq" id="XP_033802040.1">
    <property type="nucleotide sequence ID" value="XM_033946149.1"/>
</dbReference>
<dbReference type="Pfam" id="PF23321">
    <property type="entry name" value="R1_ABCA1"/>
    <property type="match status" value="1"/>
</dbReference>
<dbReference type="SUPFAM" id="SSF52540">
    <property type="entry name" value="P-loop containing nucleoside triphosphate hydrolases"/>
    <property type="match status" value="2"/>
</dbReference>
<feature type="transmembrane region" description="Helical" evidence="14">
    <location>
        <begin position="2168"/>
        <end position="2187"/>
    </location>
</feature>
<evidence type="ECO:0000256" key="11">
    <source>
        <dbReference type="ARBA" id="ARBA00023329"/>
    </source>
</evidence>
<feature type="transmembrane region" description="Helical" evidence="14">
    <location>
        <begin position="1134"/>
        <end position="1156"/>
    </location>
</feature>
<evidence type="ECO:0000256" key="7">
    <source>
        <dbReference type="ARBA" id="ARBA00022967"/>
    </source>
</evidence>
<keyword evidence="3 14" id="KW-0812">Transmembrane</keyword>
<sequence>MEKKTGVQKLVDSNSDRISCTTNKVLSFILILWPVSIFSILAITRTRFLPEPMHNCYLAPRNLQSTGLFPFLQTFYCDDYARCKTKSYVKKASSRIYRKSSGNSMEESPHTDFSNATKTTLTTLVEEHTLLYLEDSQNSSLNWTRAIPVHNRRISIEQMLNDNLTTGDIKSVVCNVVSKYLKTNHETLNQYCLGNQLEFGLQEIGNIVLMILSEPENQILLLTDIVNTIIFIRQQWNDNTALLDFLVMLPNCFDDAISNCSTEKQMGNPTVTSNNSLFKNILKKIPCFLNCFQRVKQGDTHTSDTSSWQSLKAWFEIVAANKFDYASEESHYWHKMKPYVGMAYWLITSLSRDKIATSNCQFNISGPNVVCNSSINWIQFYQSAMVLMKDITHDPVAKERLLKLEEEFQKAFFNQSTDSPYKSFRSCLRNLNESLWNQSREYLQEMGQLIQSAFAQKSAFSNSSLAAEFLYLKTLELRNLTNHLCLGSSHQICQLTCQYLLLVLDVAEFTINTTKASNAAAGNVTVSHTGEASSRRTKPSNDNLGDLATDGLNTNWFFQDIFPFESIQNVINYLSSLPTFQNISTLDYQARVGQLFGKSKQVEMKLFNLGMSNTSIQAMMNMSIPNDKFQNILWFNELLECHNNHKKVPEEFQEFCNTTAMQRYQMAVIFLQHIDLLKFIYQMFLPTKWQQTLDKIPVYFKLLDQEVNRRKSELLHDESIVNLINMMNDIEHLDYSKTAVNSRLTNIEPTSLQSILKSSCTNNLLLPLISIVHLSNSSQDSGHSNMTEEGMTNYGIPLNISSQCQKLIWSLVSTPSGAIAWNSLKPMLLGKILYTPHTPETEKIMNKSVSMLAEINKVNEDVKRKLNILQDNFLLFNKLVPILKDIQVILRDPLKQHIIMLLKENNITELENDLDKFENLISQIESYENKSNGLIPLFSTLSKMLNCISYDRLLPFNSTKKLQNNAMNLLRTNDLLASVIFQIPSTSRRRRRASSDKPILPSHVKYTIRMKNEFSEPSDRLRDVYWVPGPHNSAIEYQSYGILFVFLQENIDRAIIEMQTQKNLQNIAVQFQPMPYPCYINDMFLYAVSLTFPMMLMIAWVLFIAVFVRKLVYEKDLKLHEYMKIMGVNSCSHFFAWFIESILFLLITIIILIITLKAGKVLPHSNGFILFLFLLDYSLSILAMSYLISSFFSNTNIAALSGSLIYIISFFPYIVLIANENHLSFAAKTLLGLFAPTSFSYASQYISRYESQDVGIQWHNMYLSPVIQDETSFGWFCWLLVIDSFIYFIIGWYISMVFPGKYGIGVQWYFPVLPSFWAEYCGCVTSSSQIESGPLFTFIRAGKEYASFHKKDSKDVHSSNLEPEPSALIAGVSLCQLTKKFLSKAAVQNLNLNFYEGQITALLGHNGAGKTTTISLLTGLFSASSGTILVYGKDIRTHLNQIRKSMGICMQYDVLFDYLTTKEHLLMYAFIKAPQWTKQELHDEVLRALKDIGLYRHRNKPVGSLSGGMRRKLSICIALIGGSKVVILDEPTTGVDPCSRRSIWDIICKHKTGKTIILSTHHLDEAEVLSDRIAFLEHGGLKCCGSPLFLKETFGDGYHLTLTKKYPNLESTEHCDTEAVTSLIQSHIPEARLKEDIGGELIYLLPPFSAEVSGSYLSLLRALDTSMNDIHIGCYGISDTTIEEVFLKLTEGLDSEYGTKWPTTKTVIPVPNDTDSTVIDETSRSSYSFPDRDDLELTKLKKVTGLTLTLKKIIAIFIKRFHNSRRNWKGLIGQILMPVLFVLASMGVGSISIGSTNYPALRLSPSIYGTSGQAVVFENESNSTNNLVSAMLSFPGIETMCMDNSLPRSCYKNLDKWKFDGNQTANYDTCNCSTGFQICKEPNSVPSHTEIFSFQTLYDISGQNMENYFLATSREFVQQRYGGWSFGLPLPSHLKLDIKPVPDNRTLNKVWYNPEGYHSLPAFLNSLNNFILRANLPQNKSSQYGISTWSHPYPGSMKREQTMINVLVNLVVALSILVGYSIMTASFVIYVIKEHHTGAKRLQHISGVSTTCYWITNFVYDMILYLIPVALSIGIIAIFRMPSFFDHQNLVAVFLLLVLFGFSTFAWMYLLAGTFKNSGRAFIVYVSINLFIGIITIIPTVVLYILYRQRNSENLEILIRIMKNVFRIFPQFCFGYGLIELSQQQGIGDLYTLYGIDYKIVTLNMDIVGWLLVAMAIQGTVFFALRLLINETLFQVIRHFVKTKCQRQSHHVVKTVDEDEDVQAERIRVESGRAETDQLQLCGLSKIYHQVHKKIVAVNNMSLGVPAGECFGLLGVNGAGKTTTFKMLTGAIAPSSGSIRIRDQTRNVLDVLDCDTDLSAFGYCPQEDALDKLLTGKEHLYYYARVHGIPEAQIKKVVTQLLHKLQLIPYKDILTSSYSCGTRRKLSTALALVGRPSILLLDEPSSGMDPKTKRHLWKVISEELRDQCAVVLTSHSMEECEALCTRLAIMVNGKFQCIGTLQHIKHRFGSGFTVTMHMKDGEGHADTITQFMCMHFPNTYLKDQHFCMLEYHIPISAGGVANIFDLLETNKSDLNIRHFSVSQTTLDEVFINFAQSQSGQEDFPSTDLGNATSRSPDTNEIVRT</sequence>
<dbReference type="PANTHER" id="PTHR19229:SF29">
    <property type="entry name" value="GLUCOSYLCERAMIDE TRANSPORTER ABCA12"/>
    <property type="match status" value="1"/>
</dbReference>
<dbReference type="InterPro" id="IPR013525">
    <property type="entry name" value="ABC2_TM"/>
</dbReference>
<evidence type="ECO:0000256" key="4">
    <source>
        <dbReference type="ARBA" id="ARBA00022737"/>
    </source>
</evidence>
<evidence type="ECO:0000256" key="13">
    <source>
        <dbReference type="SAM" id="MobiDB-lite"/>
    </source>
</evidence>
<feature type="region of interest" description="Disordered" evidence="13">
    <location>
        <begin position="2597"/>
        <end position="2624"/>
    </location>
</feature>
<feature type="coiled-coil region" evidence="12">
    <location>
        <begin position="900"/>
        <end position="930"/>
    </location>
</feature>
<reference evidence="17 18" key="1">
    <citation type="submission" date="2025-04" db="UniProtKB">
        <authorList>
            <consortium name="RefSeq"/>
        </authorList>
    </citation>
    <scope>IDENTIFICATION</scope>
</reference>
<dbReference type="FunFam" id="3.40.50.300:FF:000298">
    <property type="entry name" value="ATP-binding cassette sub-family A member 12"/>
    <property type="match status" value="1"/>
</dbReference>
<dbReference type="GO" id="GO:0016887">
    <property type="term" value="F:ATP hydrolysis activity"/>
    <property type="evidence" value="ECO:0007669"/>
    <property type="project" value="InterPro"/>
</dbReference>
<keyword evidence="6 17" id="KW-0067">ATP-binding</keyword>
<keyword evidence="10 14" id="KW-0472">Membrane</keyword>
<proteinExistence type="predicted"/>
<keyword evidence="16" id="KW-1185">Reference proteome</keyword>
<dbReference type="Proteomes" id="UP000515159">
    <property type="component" value="Chromosome 5"/>
</dbReference>
<feature type="transmembrane region" description="Helical" evidence="14">
    <location>
        <begin position="2006"/>
        <end position="2032"/>
    </location>
</feature>
<feature type="transmembrane region" description="Helical" evidence="14">
    <location>
        <begin position="2058"/>
        <end position="2079"/>
    </location>
</feature>
<organism evidence="16 18">
    <name type="scientific">Geotrypetes seraphini</name>
    <name type="common">Gaboon caecilian</name>
    <name type="synonym">Caecilia seraphini</name>
    <dbReference type="NCBI Taxonomy" id="260995"/>
    <lineage>
        <taxon>Eukaryota</taxon>
        <taxon>Metazoa</taxon>
        <taxon>Chordata</taxon>
        <taxon>Craniata</taxon>
        <taxon>Vertebrata</taxon>
        <taxon>Euteleostomi</taxon>
        <taxon>Amphibia</taxon>
        <taxon>Gymnophiona</taxon>
        <taxon>Geotrypetes</taxon>
    </lineage>
</organism>
<keyword evidence="11" id="KW-0968">Cytoplasmic vesicle</keyword>
<dbReference type="InterPro" id="IPR027417">
    <property type="entry name" value="P-loop_NTPase"/>
</dbReference>
<evidence type="ECO:0000256" key="8">
    <source>
        <dbReference type="ARBA" id="ARBA00022989"/>
    </source>
</evidence>
<dbReference type="SMART" id="SM00382">
    <property type="entry name" value="AAA"/>
    <property type="match status" value="2"/>
</dbReference>
<feature type="domain" description="ABC transporter" evidence="15">
    <location>
        <begin position="1372"/>
        <end position="1603"/>
    </location>
</feature>
<comment type="subcellular location">
    <subcellularLocation>
        <location evidence="1">Cytoplasmic vesicle membrane</location>
        <topology evidence="1">Multi-pass membrane protein</topology>
    </subcellularLocation>
</comment>
<keyword evidence="8 14" id="KW-1133">Transmembrane helix</keyword>
<dbReference type="GO" id="GO:0032376">
    <property type="term" value="P:positive regulation of cholesterol transport"/>
    <property type="evidence" value="ECO:0007669"/>
    <property type="project" value="UniProtKB-ARBA"/>
</dbReference>
<evidence type="ECO:0000313" key="18">
    <source>
        <dbReference type="RefSeq" id="XP_033802041.1"/>
    </source>
</evidence>
<keyword evidence="4" id="KW-0677">Repeat</keyword>
<feature type="transmembrane region" description="Helical" evidence="14">
    <location>
        <begin position="1083"/>
        <end position="1108"/>
    </location>
</feature>
<evidence type="ECO:0000256" key="3">
    <source>
        <dbReference type="ARBA" id="ARBA00022692"/>
    </source>
</evidence>
<feature type="transmembrane region" description="Helical" evidence="14">
    <location>
        <begin position="1168"/>
        <end position="1188"/>
    </location>
</feature>
<keyword evidence="2" id="KW-0813">Transport</keyword>
<dbReference type="Pfam" id="PF12698">
    <property type="entry name" value="ABC2_membrane_3"/>
    <property type="match status" value="2"/>
</dbReference>
<dbReference type="GO" id="GO:0005319">
    <property type="term" value="F:lipid transporter activity"/>
    <property type="evidence" value="ECO:0007669"/>
    <property type="project" value="TreeGrafter"/>
</dbReference>
<dbReference type="Pfam" id="PF00005">
    <property type="entry name" value="ABC_tran"/>
    <property type="match status" value="2"/>
</dbReference>
<keyword evidence="5" id="KW-0547">Nucleotide-binding</keyword>
<evidence type="ECO:0000313" key="16">
    <source>
        <dbReference type="Proteomes" id="UP000515159"/>
    </source>
</evidence>
<evidence type="ECO:0000256" key="1">
    <source>
        <dbReference type="ARBA" id="ARBA00004439"/>
    </source>
</evidence>
<dbReference type="CDD" id="cd03263">
    <property type="entry name" value="ABC_subfamily_A"/>
    <property type="match status" value="2"/>
</dbReference>
<dbReference type="GO" id="GO:0030659">
    <property type="term" value="C:cytoplasmic vesicle membrane"/>
    <property type="evidence" value="ECO:0007669"/>
    <property type="project" value="UniProtKB-SubCell"/>
</dbReference>
<dbReference type="InterPro" id="IPR026082">
    <property type="entry name" value="ABCA"/>
</dbReference>
<keyword evidence="7" id="KW-1278">Translocase</keyword>
<dbReference type="InterPro" id="IPR017871">
    <property type="entry name" value="ABC_transporter-like_CS"/>
</dbReference>
<name>A0A6P8RHU6_GEOSA</name>
<dbReference type="PROSITE" id="PS50893">
    <property type="entry name" value="ABC_TRANSPORTER_2"/>
    <property type="match status" value="2"/>
</dbReference>
<accession>A0A6P8RHU6</accession>
<evidence type="ECO:0000256" key="2">
    <source>
        <dbReference type="ARBA" id="ARBA00022448"/>
    </source>
</evidence>
<dbReference type="CTD" id="26154"/>
<feature type="transmembrane region" description="Helical" evidence="14">
    <location>
        <begin position="2207"/>
        <end position="2229"/>
    </location>
</feature>
<protein>
    <submittedName>
        <fullName evidence="17 18">ATP-binding cassette sub-family A member 12 isoform X1</fullName>
    </submittedName>
</protein>
<dbReference type="GeneID" id="117361171"/>
<evidence type="ECO:0000256" key="10">
    <source>
        <dbReference type="ARBA" id="ARBA00023136"/>
    </source>
</evidence>
<dbReference type="PROSITE" id="PS00211">
    <property type="entry name" value="ABC_TRANSPORTER_1"/>
    <property type="match status" value="1"/>
</dbReference>
<feature type="transmembrane region" description="Helical" evidence="14">
    <location>
        <begin position="1771"/>
        <end position="1793"/>
    </location>
</feature>
<dbReference type="InterPro" id="IPR003593">
    <property type="entry name" value="AAA+_ATPase"/>
</dbReference>
<dbReference type="InterPro" id="IPR003439">
    <property type="entry name" value="ABC_transporter-like_ATP-bd"/>
</dbReference>
<feature type="transmembrane region" description="Helical" evidence="14">
    <location>
        <begin position="1197"/>
        <end position="1217"/>
    </location>
</feature>
<evidence type="ECO:0000256" key="12">
    <source>
        <dbReference type="SAM" id="Coils"/>
    </source>
</evidence>
<gene>
    <name evidence="17 18" type="primary">ABCA12</name>
</gene>
<feature type="compositionally biased region" description="Polar residues" evidence="13">
    <location>
        <begin position="2607"/>
        <end position="2618"/>
    </location>
</feature>
<evidence type="ECO:0000256" key="14">
    <source>
        <dbReference type="SAM" id="Phobius"/>
    </source>
</evidence>
<dbReference type="FunFam" id="3.40.50.300:FF:000689">
    <property type="entry name" value="ATP binding cassette subfamily A member 12"/>
    <property type="match status" value="1"/>
</dbReference>
<feature type="transmembrane region" description="Helical" evidence="14">
    <location>
        <begin position="1223"/>
        <end position="1242"/>
    </location>
</feature>
<evidence type="ECO:0000256" key="6">
    <source>
        <dbReference type="ARBA" id="ARBA00022840"/>
    </source>
</evidence>
<feature type="transmembrane region" description="Helical" evidence="14">
    <location>
        <begin position="1273"/>
        <end position="1294"/>
    </location>
</feature>
<evidence type="ECO:0000256" key="5">
    <source>
        <dbReference type="ARBA" id="ARBA00022741"/>
    </source>
</evidence>
<feature type="transmembrane region" description="Helical" evidence="14">
    <location>
        <begin position="25"/>
        <end position="43"/>
    </location>
</feature>
<feature type="domain" description="ABC transporter" evidence="15">
    <location>
        <begin position="2279"/>
        <end position="2517"/>
    </location>
</feature>
<evidence type="ECO:0000256" key="9">
    <source>
        <dbReference type="ARBA" id="ARBA00023055"/>
    </source>
</evidence>
<dbReference type="OrthoDB" id="10255969at2759"/>
<dbReference type="PANTHER" id="PTHR19229">
    <property type="entry name" value="ATP-BINDING CASSETTE TRANSPORTER SUBFAMILY A ABCA"/>
    <property type="match status" value="1"/>
</dbReference>
<dbReference type="KEGG" id="gsh:117361171"/>